<keyword evidence="7" id="KW-0675">Receptor</keyword>
<keyword evidence="5" id="KW-0406">Ion transport</keyword>
<evidence type="ECO:0000256" key="9">
    <source>
        <dbReference type="ARBA" id="ARBA00023286"/>
    </source>
</evidence>
<comment type="caution">
    <text evidence="12">The sequence shown here is derived from an EMBL/GenBank/DDBJ whole genome shotgun (WGS) entry which is preliminary data.</text>
</comment>
<evidence type="ECO:0000256" key="4">
    <source>
        <dbReference type="ARBA" id="ARBA00022989"/>
    </source>
</evidence>
<dbReference type="Proteomes" id="UP000324222">
    <property type="component" value="Unassembled WGS sequence"/>
</dbReference>
<evidence type="ECO:0000256" key="8">
    <source>
        <dbReference type="ARBA" id="ARBA00023180"/>
    </source>
</evidence>
<comment type="subcellular location">
    <subcellularLocation>
        <location evidence="1">Membrane</location>
        <topology evidence="1">Multi-pass membrane protein</topology>
    </subcellularLocation>
</comment>
<evidence type="ECO:0000313" key="12">
    <source>
        <dbReference type="EMBL" id="MPC59535.1"/>
    </source>
</evidence>
<organism evidence="12 13">
    <name type="scientific">Portunus trituberculatus</name>
    <name type="common">Swimming crab</name>
    <name type="synonym">Neptunus trituberculatus</name>
    <dbReference type="NCBI Taxonomy" id="210409"/>
    <lineage>
        <taxon>Eukaryota</taxon>
        <taxon>Metazoa</taxon>
        <taxon>Ecdysozoa</taxon>
        <taxon>Arthropoda</taxon>
        <taxon>Crustacea</taxon>
        <taxon>Multicrustacea</taxon>
        <taxon>Malacostraca</taxon>
        <taxon>Eumalacostraca</taxon>
        <taxon>Eucarida</taxon>
        <taxon>Decapoda</taxon>
        <taxon>Pleocyemata</taxon>
        <taxon>Brachyura</taxon>
        <taxon>Eubrachyura</taxon>
        <taxon>Portunoidea</taxon>
        <taxon>Portunidae</taxon>
        <taxon>Portuninae</taxon>
        <taxon>Portunus</taxon>
    </lineage>
</organism>
<dbReference type="SUPFAM" id="SSF53850">
    <property type="entry name" value="Periplasmic binding protein-like II"/>
    <property type="match status" value="1"/>
</dbReference>
<evidence type="ECO:0000256" key="3">
    <source>
        <dbReference type="ARBA" id="ARBA00022692"/>
    </source>
</evidence>
<feature type="domain" description="Ionotropic glutamate receptor L-glutamate and glycine-binding" evidence="11">
    <location>
        <begin position="3"/>
        <end position="44"/>
    </location>
</feature>
<dbReference type="GO" id="GO:0016020">
    <property type="term" value="C:membrane"/>
    <property type="evidence" value="ECO:0007669"/>
    <property type="project" value="UniProtKB-SubCell"/>
</dbReference>
<evidence type="ECO:0000256" key="1">
    <source>
        <dbReference type="ARBA" id="ARBA00004141"/>
    </source>
</evidence>
<evidence type="ECO:0000256" key="7">
    <source>
        <dbReference type="ARBA" id="ARBA00023170"/>
    </source>
</evidence>
<evidence type="ECO:0000259" key="11">
    <source>
        <dbReference type="Pfam" id="PF10613"/>
    </source>
</evidence>
<name>A0A5B7GQE6_PORTR</name>
<dbReference type="EMBL" id="VSRR010016656">
    <property type="protein sequence ID" value="MPC59535.1"/>
    <property type="molecule type" value="Genomic_DNA"/>
</dbReference>
<keyword evidence="10" id="KW-0407">Ion channel</keyword>
<keyword evidence="2" id="KW-0813">Transport</keyword>
<evidence type="ECO:0000256" key="2">
    <source>
        <dbReference type="ARBA" id="ARBA00022448"/>
    </source>
</evidence>
<gene>
    <name evidence="12" type="ORF">E2C01_053558</name>
</gene>
<evidence type="ECO:0000256" key="6">
    <source>
        <dbReference type="ARBA" id="ARBA00023136"/>
    </source>
</evidence>
<accession>A0A5B7GQE6</accession>
<keyword evidence="8" id="KW-0325">Glycoprotein</keyword>
<sequence length="47" mass="5323">MWGWEQDNGSWTGLMGDLQRREADLGVADLYIMEHYFTIIDMSVGGG</sequence>
<dbReference type="Pfam" id="PF10613">
    <property type="entry name" value="Lig_chan-Glu_bd"/>
    <property type="match status" value="1"/>
</dbReference>
<proteinExistence type="predicted"/>
<dbReference type="InterPro" id="IPR019594">
    <property type="entry name" value="Glu/Gly-bd"/>
</dbReference>
<dbReference type="AlphaFoldDB" id="A0A5B7GQE6"/>
<keyword evidence="13" id="KW-1185">Reference proteome</keyword>
<keyword evidence="6" id="KW-0472">Membrane</keyword>
<protein>
    <recommendedName>
        <fullName evidence="11">Ionotropic glutamate receptor L-glutamate and glycine-binding domain-containing protein</fullName>
    </recommendedName>
</protein>
<dbReference type="GO" id="GO:0015276">
    <property type="term" value="F:ligand-gated monoatomic ion channel activity"/>
    <property type="evidence" value="ECO:0007669"/>
    <property type="project" value="InterPro"/>
</dbReference>
<keyword evidence="4" id="KW-1133">Transmembrane helix</keyword>
<keyword evidence="9" id="KW-1071">Ligand-gated ion channel</keyword>
<keyword evidence="3" id="KW-0812">Transmembrane</keyword>
<reference evidence="12 13" key="1">
    <citation type="submission" date="2019-05" db="EMBL/GenBank/DDBJ databases">
        <title>Another draft genome of Portunus trituberculatus and its Hox gene families provides insights of decapod evolution.</title>
        <authorList>
            <person name="Jeong J.-H."/>
            <person name="Song I."/>
            <person name="Kim S."/>
            <person name="Choi T."/>
            <person name="Kim D."/>
            <person name="Ryu S."/>
            <person name="Kim W."/>
        </authorList>
    </citation>
    <scope>NUCLEOTIDE SEQUENCE [LARGE SCALE GENOMIC DNA]</scope>
    <source>
        <tissue evidence="12">Muscle</tissue>
    </source>
</reference>
<evidence type="ECO:0000256" key="5">
    <source>
        <dbReference type="ARBA" id="ARBA00023065"/>
    </source>
</evidence>
<evidence type="ECO:0000313" key="13">
    <source>
        <dbReference type="Proteomes" id="UP000324222"/>
    </source>
</evidence>
<evidence type="ECO:0000256" key="10">
    <source>
        <dbReference type="ARBA" id="ARBA00023303"/>
    </source>
</evidence>
<dbReference type="Gene3D" id="3.40.190.10">
    <property type="entry name" value="Periplasmic binding protein-like II"/>
    <property type="match status" value="1"/>
</dbReference>